<dbReference type="Proteomes" id="UP001604277">
    <property type="component" value="Unassembled WGS sequence"/>
</dbReference>
<evidence type="ECO:0000313" key="2">
    <source>
        <dbReference type="Proteomes" id="UP001604277"/>
    </source>
</evidence>
<accession>A0ABD1P2U8</accession>
<organism evidence="1 2">
    <name type="scientific">Forsythia ovata</name>
    <dbReference type="NCBI Taxonomy" id="205694"/>
    <lineage>
        <taxon>Eukaryota</taxon>
        <taxon>Viridiplantae</taxon>
        <taxon>Streptophyta</taxon>
        <taxon>Embryophyta</taxon>
        <taxon>Tracheophyta</taxon>
        <taxon>Spermatophyta</taxon>
        <taxon>Magnoliopsida</taxon>
        <taxon>eudicotyledons</taxon>
        <taxon>Gunneridae</taxon>
        <taxon>Pentapetalae</taxon>
        <taxon>asterids</taxon>
        <taxon>lamiids</taxon>
        <taxon>Lamiales</taxon>
        <taxon>Oleaceae</taxon>
        <taxon>Forsythieae</taxon>
        <taxon>Forsythia</taxon>
    </lineage>
</organism>
<protein>
    <submittedName>
        <fullName evidence="1">Uncharacterized protein</fullName>
    </submittedName>
</protein>
<comment type="caution">
    <text evidence="1">The sequence shown here is derived from an EMBL/GenBank/DDBJ whole genome shotgun (WGS) entry which is preliminary data.</text>
</comment>
<evidence type="ECO:0000313" key="1">
    <source>
        <dbReference type="EMBL" id="KAL2457479.1"/>
    </source>
</evidence>
<reference evidence="2" key="1">
    <citation type="submission" date="2024-07" db="EMBL/GenBank/DDBJ databases">
        <title>Two chromosome-level genome assemblies of Korean endemic species Abeliophyllum distichum and Forsythia ovata (Oleaceae).</title>
        <authorList>
            <person name="Jang H."/>
        </authorList>
    </citation>
    <scope>NUCLEOTIDE SEQUENCE [LARGE SCALE GENOMIC DNA]</scope>
</reference>
<keyword evidence="2" id="KW-1185">Reference proteome</keyword>
<sequence length="103" mass="12098">MSVKKCVRGIQSWPTKFNAKWMEMKKTATEQALRLVCSMNIQTDVDSQLHKRALEWEDLELTLMNKLEKSKKQLLKKEESLQWRWHQQQGEGCHSRAEPGTLA</sequence>
<proteinExistence type="predicted"/>
<gene>
    <name evidence="1" type="ORF">Fot_56293</name>
</gene>
<dbReference type="AlphaFoldDB" id="A0ABD1P2U8"/>
<dbReference type="EMBL" id="JBFOLJ010000040">
    <property type="protein sequence ID" value="KAL2457479.1"/>
    <property type="molecule type" value="Genomic_DNA"/>
</dbReference>
<name>A0ABD1P2U8_9LAMI</name>